<accession>A0AAW2TW91</accession>
<evidence type="ECO:0000313" key="2">
    <source>
        <dbReference type="EMBL" id="KAL0408939.1"/>
    </source>
</evidence>
<evidence type="ECO:0000256" key="1">
    <source>
        <dbReference type="SAM" id="Phobius"/>
    </source>
</evidence>
<keyword evidence="1" id="KW-0472">Membrane</keyword>
<dbReference type="PANTHER" id="PTHR33782">
    <property type="entry name" value="OS01G0121600 PROTEIN"/>
    <property type="match status" value="1"/>
</dbReference>
<reference evidence="2" key="2">
    <citation type="journal article" date="2024" name="Plant">
        <title>Genomic evolution and insights into agronomic trait innovations of Sesamum species.</title>
        <authorList>
            <person name="Miao H."/>
            <person name="Wang L."/>
            <person name="Qu L."/>
            <person name="Liu H."/>
            <person name="Sun Y."/>
            <person name="Le M."/>
            <person name="Wang Q."/>
            <person name="Wei S."/>
            <person name="Zheng Y."/>
            <person name="Lin W."/>
            <person name="Duan Y."/>
            <person name="Cao H."/>
            <person name="Xiong S."/>
            <person name="Wang X."/>
            <person name="Wei L."/>
            <person name="Li C."/>
            <person name="Ma Q."/>
            <person name="Ju M."/>
            <person name="Zhao R."/>
            <person name="Li G."/>
            <person name="Mu C."/>
            <person name="Tian Q."/>
            <person name="Mei H."/>
            <person name="Zhang T."/>
            <person name="Gao T."/>
            <person name="Zhang H."/>
        </authorList>
    </citation>
    <scope>NUCLEOTIDE SEQUENCE</scope>
    <source>
        <strain evidence="2">G02</strain>
    </source>
</reference>
<gene>
    <name evidence="2" type="ORF">Sradi_1828300</name>
</gene>
<name>A0AAW2TW91_SESRA</name>
<sequence length="114" mass="13536">MRRRSEDSNHNYNDRIVDENMIVLRKRIHEMEMMERNYEPPMEWMDWEKRVYPNYDSMICDAMMWLQWHLMGTRPSVALGVIALVALSVPTSTAVVLINFLELIKGFLHGIHLS</sequence>
<organism evidence="2">
    <name type="scientific">Sesamum radiatum</name>
    <name type="common">Black benniseed</name>
    <dbReference type="NCBI Taxonomy" id="300843"/>
    <lineage>
        <taxon>Eukaryota</taxon>
        <taxon>Viridiplantae</taxon>
        <taxon>Streptophyta</taxon>
        <taxon>Embryophyta</taxon>
        <taxon>Tracheophyta</taxon>
        <taxon>Spermatophyta</taxon>
        <taxon>Magnoliopsida</taxon>
        <taxon>eudicotyledons</taxon>
        <taxon>Gunneridae</taxon>
        <taxon>Pentapetalae</taxon>
        <taxon>asterids</taxon>
        <taxon>lamiids</taxon>
        <taxon>Lamiales</taxon>
        <taxon>Pedaliaceae</taxon>
        <taxon>Sesamum</taxon>
    </lineage>
</organism>
<dbReference type="AlphaFoldDB" id="A0AAW2TW91"/>
<reference evidence="2" key="1">
    <citation type="submission" date="2020-06" db="EMBL/GenBank/DDBJ databases">
        <authorList>
            <person name="Li T."/>
            <person name="Hu X."/>
            <person name="Zhang T."/>
            <person name="Song X."/>
            <person name="Zhang H."/>
            <person name="Dai N."/>
            <person name="Sheng W."/>
            <person name="Hou X."/>
            <person name="Wei L."/>
        </authorList>
    </citation>
    <scope>NUCLEOTIDE SEQUENCE</scope>
    <source>
        <strain evidence="2">G02</strain>
        <tissue evidence="2">Leaf</tissue>
    </source>
</reference>
<dbReference type="EMBL" id="JACGWJ010000007">
    <property type="protein sequence ID" value="KAL0408939.1"/>
    <property type="molecule type" value="Genomic_DNA"/>
</dbReference>
<keyword evidence="1" id="KW-1133">Transmembrane helix</keyword>
<feature type="transmembrane region" description="Helical" evidence="1">
    <location>
        <begin position="77"/>
        <end position="101"/>
    </location>
</feature>
<dbReference type="PANTHER" id="PTHR33782:SF5">
    <property type="entry name" value="MEDIATOR OF RNA POLYMERASE II TRANSCRIPTION SUBUNIT"/>
    <property type="match status" value="1"/>
</dbReference>
<protein>
    <submittedName>
        <fullName evidence="2">Uncharacterized protein</fullName>
    </submittedName>
</protein>
<keyword evidence="1" id="KW-0812">Transmembrane</keyword>
<comment type="caution">
    <text evidence="2">The sequence shown here is derived from an EMBL/GenBank/DDBJ whole genome shotgun (WGS) entry which is preliminary data.</text>
</comment>
<proteinExistence type="predicted"/>